<protein>
    <submittedName>
        <fullName evidence="4">Anti-sigma-K factor RskA</fullName>
    </submittedName>
</protein>
<feature type="region of interest" description="Disordered" evidence="1">
    <location>
        <begin position="222"/>
        <end position="245"/>
    </location>
</feature>
<dbReference type="RefSeq" id="WP_204951525.1">
    <property type="nucleotide sequence ID" value="NZ_BSFF01000010.1"/>
</dbReference>
<dbReference type="InterPro" id="IPR051474">
    <property type="entry name" value="Anti-sigma-K/W_factor"/>
</dbReference>
<name>A0A9W6IWD0_9HYPH</name>
<evidence type="ECO:0000313" key="4">
    <source>
        <dbReference type="EMBL" id="MBM7853065.1"/>
    </source>
</evidence>
<gene>
    <name evidence="3" type="ORF">GCM10008170_37430</name>
    <name evidence="4" type="ORF">JOD31_003316</name>
</gene>
<organism evidence="3 6">
    <name type="scientific">Methylopila capsulata</name>
    <dbReference type="NCBI Taxonomy" id="61654"/>
    <lineage>
        <taxon>Bacteria</taxon>
        <taxon>Pseudomonadati</taxon>
        <taxon>Pseudomonadota</taxon>
        <taxon>Alphaproteobacteria</taxon>
        <taxon>Hyphomicrobiales</taxon>
        <taxon>Methylopilaceae</taxon>
        <taxon>Methylopila</taxon>
    </lineage>
</organism>
<accession>A0A9W6IWD0</accession>
<dbReference type="InterPro" id="IPR018764">
    <property type="entry name" value="RskA_C"/>
</dbReference>
<reference evidence="3" key="3">
    <citation type="submission" date="2023-01" db="EMBL/GenBank/DDBJ databases">
        <authorList>
            <person name="Sun Q."/>
            <person name="Evtushenko L."/>
        </authorList>
    </citation>
    <scope>NUCLEOTIDE SEQUENCE</scope>
    <source>
        <strain evidence="3">VKM B-1606</strain>
    </source>
</reference>
<dbReference type="EMBL" id="BSFF01000010">
    <property type="protein sequence ID" value="GLK57723.1"/>
    <property type="molecule type" value="Genomic_DNA"/>
</dbReference>
<evidence type="ECO:0000313" key="3">
    <source>
        <dbReference type="EMBL" id="GLK57723.1"/>
    </source>
</evidence>
<dbReference type="Pfam" id="PF10099">
    <property type="entry name" value="RskA_C"/>
    <property type="match status" value="1"/>
</dbReference>
<dbReference type="Proteomes" id="UP000758856">
    <property type="component" value="Unassembled WGS sequence"/>
</dbReference>
<comment type="caution">
    <text evidence="3">The sequence shown here is derived from an EMBL/GenBank/DDBJ whole genome shotgun (WGS) entry which is preliminary data.</text>
</comment>
<evidence type="ECO:0000313" key="6">
    <source>
        <dbReference type="Proteomes" id="UP001143400"/>
    </source>
</evidence>
<dbReference type="GO" id="GO:0006417">
    <property type="term" value="P:regulation of translation"/>
    <property type="evidence" value="ECO:0007669"/>
    <property type="project" value="TreeGrafter"/>
</dbReference>
<reference evidence="4 5" key="2">
    <citation type="submission" date="2021-01" db="EMBL/GenBank/DDBJ databases">
        <title>Genomic Encyclopedia of Type Strains, Phase IV (KMG-IV): sequencing the most valuable type-strain genomes for metagenomic binning, comparative biology and taxonomic classification.</title>
        <authorList>
            <person name="Goeker M."/>
        </authorList>
    </citation>
    <scope>NUCLEOTIDE SEQUENCE [LARGE SCALE GENOMIC DNA]</scope>
    <source>
        <strain evidence="4 5">DSM 6130</strain>
    </source>
</reference>
<proteinExistence type="predicted"/>
<dbReference type="AlphaFoldDB" id="A0A9W6IWD0"/>
<dbReference type="GO" id="GO:0016989">
    <property type="term" value="F:sigma factor antagonist activity"/>
    <property type="evidence" value="ECO:0007669"/>
    <property type="project" value="TreeGrafter"/>
</dbReference>
<keyword evidence="5" id="KW-1185">Reference proteome</keyword>
<sequence length="245" mass="25803">MSPRETDLALAGEYALGLLPPAEHEAFELRLATDRTLALAVAAWRDRLHELDAAAPPIAPSPDLWAKIEGAVEAPPRVAAASPPRSVRPQVEGRPSVFAGLWENLTLWRGVGFAGAAASIALGLVLVATPKPRAPIAIAVLLTSDGVPGAIVDIYADGEALVAPLQDVSVPDGRTLQVWTLPDVQRGPVSIGLMPRAARTRLASMELPAPKPRQLYEITLEPAGGSPTARPTGPILYKGYAEPPR</sequence>
<dbReference type="GO" id="GO:0005886">
    <property type="term" value="C:plasma membrane"/>
    <property type="evidence" value="ECO:0007669"/>
    <property type="project" value="InterPro"/>
</dbReference>
<feature type="domain" description="Anti-sigma K factor RskA C-terminal" evidence="2">
    <location>
        <begin position="114"/>
        <end position="235"/>
    </location>
</feature>
<reference evidence="3" key="1">
    <citation type="journal article" date="2014" name="Int. J. Syst. Evol. Microbiol.">
        <title>Complete genome sequence of Corynebacterium casei LMG S-19264T (=DSM 44701T), isolated from a smear-ripened cheese.</title>
        <authorList>
            <consortium name="US DOE Joint Genome Institute (JGI-PGF)"/>
            <person name="Walter F."/>
            <person name="Albersmeier A."/>
            <person name="Kalinowski J."/>
            <person name="Ruckert C."/>
        </authorList>
    </citation>
    <scope>NUCLEOTIDE SEQUENCE</scope>
    <source>
        <strain evidence="3">VKM B-1606</strain>
    </source>
</reference>
<dbReference type="EMBL" id="JAFBCY010000004">
    <property type="protein sequence ID" value="MBM7853065.1"/>
    <property type="molecule type" value="Genomic_DNA"/>
</dbReference>
<dbReference type="Proteomes" id="UP001143400">
    <property type="component" value="Unassembled WGS sequence"/>
</dbReference>
<evidence type="ECO:0000259" key="2">
    <source>
        <dbReference type="Pfam" id="PF10099"/>
    </source>
</evidence>
<evidence type="ECO:0000313" key="5">
    <source>
        <dbReference type="Proteomes" id="UP000758856"/>
    </source>
</evidence>
<dbReference type="PANTHER" id="PTHR37461">
    <property type="entry name" value="ANTI-SIGMA-K FACTOR RSKA"/>
    <property type="match status" value="1"/>
</dbReference>
<evidence type="ECO:0000256" key="1">
    <source>
        <dbReference type="SAM" id="MobiDB-lite"/>
    </source>
</evidence>
<dbReference type="PANTHER" id="PTHR37461:SF1">
    <property type="entry name" value="ANTI-SIGMA-K FACTOR RSKA"/>
    <property type="match status" value="1"/>
</dbReference>